<feature type="domain" description="Phosphatidic acid phosphatase type 2/haloperoxidase" evidence="2">
    <location>
        <begin position="117"/>
        <end position="239"/>
    </location>
</feature>
<dbReference type="InterPro" id="IPR036938">
    <property type="entry name" value="PAP2/HPO_sf"/>
</dbReference>
<keyword evidence="1" id="KW-1133">Transmembrane helix</keyword>
<evidence type="ECO:0000313" key="3">
    <source>
        <dbReference type="EMBL" id="GAA4470298.1"/>
    </source>
</evidence>
<dbReference type="SUPFAM" id="SSF48317">
    <property type="entry name" value="Acid phosphatase/Vanadium-dependent haloperoxidase"/>
    <property type="match status" value="1"/>
</dbReference>
<dbReference type="Pfam" id="PF01569">
    <property type="entry name" value="PAP2"/>
    <property type="match status" value="1"/>
</dbReference>
<keyword evidence="4" id="KW-1185">Reference proteome</keyword>
<feature type="transmembrane region" description="Helical" evidence="1">
    <location>
        <begin position="6"/>
        <end position="24"/>
    </location>
</feature>
<keyword evidence="1" id="KW-0472">Membrane</keyword>
<proteinExistence type="predicted"/>
<feature type="transmembrane region" description="Helical" evidence="1">
    <location>
        <begin position="36"/>
        <end position="57"/>
    </location>
</feature>
<keyword evidence="1" id="KW-0812">Transmembrane</keyword>
<dbReference type="Proteomes" id="UP001501175">
    <property type="component" value="Unassembled WGS sequence"/>
</dbReference>
<organism evidence="3 4">
    <name type="scientific">Nibrella saemangeumensis</name>
    <dbReference type="NCBI Taxonomy" id="1084526"/>
    <lineage>
        <taxon>Bacteria</taxon>
        <taxon>Pseudomonadati</taxon>
        <taxon>Bacteroidota</taxon>
        <taxon>Cytophagia</taxon>
        <taxon>Cytophagales</taxon>
        <taxon>Spirosomataceae</taxon>
        <taxon>Nibrella</taxon>
    </lineage>
</organism>
<evidence type="ECO:0000256" key="1">
    <source>
        <dbReference type="SAM" id="Phobius"/>
    </source>
</evidence>
<dbReference type="PANTHER" id="PTHR14969:SF13">
    <property type="entry name" value="AT30094P"/>
    <property type="match status" value="1"/>
</dbReference>
<reference evidence="4" key="1">
    <citation type="journal article" date="2019" name="Int. J. Syst. Evol. Microbiol.">
        <title>The Global Catalogue of Microorganisms (GCM) 10K type strain sequencing project: providing services to taxonomists for standard genome sequencing and annotation.</title>
        <authorList>
            <consortium name="The Broad Institute Genomics Platform"/>
            <consortium name="The Broad Institute Genome Sequencing Center for Infectious Disease"/>
            <person name="Wu L."/>
            <person name="Ma J."/>
        </authorList>
    </citation>
    <scope>NUCLEOTIDE SEQUENCE [LARGE SCALE GENOMIC DNA]</scope>
    <source>
        <strain evidence="4">JCM 17927</strain>
    </source>
</reference>
<dbReference type="InterPro" id="IPR000326">
    <property type="entry name" value="PAP2/HPO"/>
</dbReference>
<dbReference type="EMBL" id="BAABHD010000084">
    <property type="protein sequence ID" value="GAA4470298.1"/>
    <property type="molecule type" value="Genomic_DNA"/>
</dbReference>
<protein>
    <recommendedName>
        <fullName evidence="2">Phosphatidic acid phosphatase type 2/haloperoxidase domain-containing protein</fullName>
    </recommendedName>
</protein>
<dbReference type="PANTHER" id="PTHR14969">
    <property type="entry name" value="SPHINGOSINE-1-PHOSPHATE PHOSPHOHYDROLASE"/>
    <property type="match status" value="1"/>
</dbReference>
<accession>A0ABP8NRS8</accession>
<comment type="caution">
    <text evidence="3">The sequence shown here is derived from an EMBL/GenBank/DDBJ whole genome shotgun (WGS) entry which is preliminary data.</text>
</comment>
<dbReference type="Gene3D" id="1.20.144.10">
    <property type="entry name" value="Phosphatidic acid phosphatase type 2/haloperoxidase"/>
    <property type="match status" value="1"/>
</dbReference>
<name>A0ABP8NRS8_9BACT</name>
<evidence type="ECO:0000259" key="2">
    <source>
        <dbReference type="SMART" id="SM00014"/>
    </source>
</evidence>
<gene>
    <name evidence="3" type="ORF">GCM10023189_58630</name>
</gene>
<dbReference type="SMART" id="SM00014">
    <property type="entry name" value="acidPPc"/>
    <property type="match status" value="1"/>
</dbReference>
<dbReference type="RefSeq" id="WP_345249949.1">
    <property type="nucleotide sequence ID" value="NZ_BAABHD010000084.1"/>
</dbReference>
<evidence type="ECO:0000313" key="4">
    <source>
        <dbReference type="Proteomes" id="UP001501175"/>
    </source>
</evidence>
<dbReference type="CDD" id="cd01610">
    <property type="entry name" value="PAP2_like"/>
    <property type="match status" value="1"/>
</dbReference>
<sequence>MQKSTTPRFVFSFIFTLYTLTGWSQSPYRLEWKKEAILLGAGAVSMGTAYGLGLSLLPLEEDEILSLDRFNVRAIDRGATYNWSPPAKLASDVTLLASLGSAGLVWLPTIKRDNWTIVPVMFIETLALNNGIQRSIKNGIRRNRPFLYNPDVPLEEKFIKDARRSFFSGHTANAFASALFASEVFQHYFPDSRLKPVVWTGTLTLATATAYFRYAAGRHYPTDLLAGAAFGSLIGWGVPKLHEVKNRSEGLSRLTIQPWTNGMASGIYVSVNVYSAKFAGQRPVRLPEPGYRENAALPNQQ</sequence>